<proteinExistence type="predicted"/>
<dbReference type="InterPro" id="IPR012338">
    <property type="entry name" value="Beta-lactam/transpept-like"/>
</dbReference>
<evidence type="ECO:0000313" key="4">
    <source>
        <dbReference type="Proteomes" id="UP000831921"/>
    </source>
</evidence>
<evidence type="ECO:0000313" key="3">
    <source>
        <dbReference type="EMBL" id="UUR07558.1"/>
    </source>
</evidence>
<organism evidence="3 4">
    <name type="scientific">Sphingomonas glaciei</name>
    <dbReference type="NCBI Taxonomy" id="2938948"/>
    <lineage>
        <taxon>Bacteria</taxon>
        <taxon>Pseudomonadati</taxon>
        <taxon>Pseudomonadota</taxon>
        <taxon>Alphaproteobacteria</taxon>
        <taxon>Sphingomonadales</taxon>
        <taxon>Sphingomonadaceae</taxon>
        <taxon>Sphingomonas</taxon>
    </lineage>
</organism>
<dbReference type="PANTHER" id="PTHR43283:SF7">
    <property type="entry name" value="BETA-LACTAMASE-RELATED DOMAIN-CONTAINING PROTEIN"/>
    <property type="match status" value="1"/>
</dbReference>
<dbReference type="Proteomes" id="UP000831921">
    <property type="component" value="Chromosome"/>
</dbReference>
<dbReference type="InterPro" id="IPR001466">
    <property type="entry name" value="Beta-lactam-related"/>
</dbReference>
<evidence type="ECO:0000259" key="2">
    <source>
        <dbReference type="Pfam" id="PF00144"/>
    </source>
</evidence>
<dbReference type="PANTHER" id="PTHR43283">
    <property type="entry name" value="BETA-LACTAMASE-RELATED"/>
    <property type="match status" value="1"/>
</dbReference>
<gene>
    <name evidence="3" type="ORF">M1K48_11520</name>
</gene>
<dbReference type="SUPFAM" id="SSF56601">
    <property type="entry name" value="beta-lactamase/transpeptidase-like"/>
    <property type="match status" value="1"/>
</dbReference>
<feature type="domain" description="Beta-lactamase-related" evidence="2">
    <location>
        <begin position="63"/>
        <end position="338"/>
    </location>
</feature>
<dbReference type="PROSITE" id="PS51257">
    <property type="entry name" value="PROKAR_LIPOPROTEIN"/>
    <property type="match status" value="1"/>
</dbReference>
<keyword evidence="4" id="KW-1185">Reference proteome</keyword>
<keyword evidence="1" id="KW-0732">Signal</keyword>
<reference evidence="3 4" key="1">
    <citation type="submission" date="2022-05" db="EMBL/GenBank/DDBJ databases">
        <title>S8-45 Sphingomonas ultraviolaceadurans.</title>
        <authorList>
            <person name="Liu Y."/>
        </authorList>
    </citation>
    <scope>NUCLEOTIDE SEQUENCE [LARGE SCALE GENOMIC DNA]</scope>
    <source>
        <strain evidence="3 4">S8-45</strain>
    </source>
</reference>
<feature type="chain" id="PRO_5045386197" evidence="1">
    <location>
        <begin position="22"/>
        <end position="357"/>
    </location>
</feature>
<dbReference type="Gene3D" id="3.40.710.10">
    <property type="entry name" value="DD-peptidase/beta-lactamase superfamily"/>
    <property type="match status" value="1"/>
</dbReference>
<evidence type="ECO:0000256" key="1">
    <source>
        <dbReference type="SAM" id="SignalP"/>
    </source>
</evidence>
<dbReference type="Pfam" id="PF00144">
    <property type="entry name" value="Beta-lactamase"/>
    <property type="match status" value="1"/>
</dbReference>
<dbReference type="RefSeq" id="WP_249503344.1">
    <property type="nucleotide sequence ID" value="NZ_CP097253.1"/>
</dbReference>
<accession>A0ABY5MSS7</accession>
<feature type="signal peptide" evidence="1">
    <location>
        <begin position="1"/>
        <end position="21"/>
    </location>
</feature>
<name>A0ABY5MSS7_9SPHN</name>
<dbReference type="InterPro" id="IPR050789">
    <property type="entry name" value="Diverse_Enzym_Activities"/>
</dbReference>
<protein>
    <submittedName>
        <fullName evidence="3">Beta-lactamase family protein</fullName>
    </submittedName>
</protein>
<sequence length="357" mass="38355">MRNWLPLLACLSLMAAGCSEAQNMPGGPPAGAARKAVATRGLDPALMAQVRAQAGALPRVHAVLVARQGEILAEYRLRGSALDRPVNIKSASKSVLSALVGIAIGRGVLTGPEQKIAPLLRADVPAGADPRIERIEIGHLLSMQAGLGRTSGPNYGAWVASPNWVRYALARPFAADPGGEMLYSTGSSHLLSAVLTRASGRSTHALAEEWLGEPLGIDLPQWPRDPQGIYFGGNDMLMSPRALLRFGELYRQDGVWQGRRILPEGWVAQSWRPRTTSPWSGNPYGYGWFSQRSGGYDVHFAWGYGGQMLFIVPDLDLTVVMISDPSPRPREESHVADLARILATGIIPAAEKGLDTS</sequence>
<dbReference type="EMBL" id="CP097253">
    <property type="protein sequence ID" value="UUR07558.1"/>
    <property type="molecule type" value="Genomic_DNA"/>
</dbReference>